<dbReference type="Proteomes" id="UP000184016">
    <property type="component" value="Unassembled WGS sequence"/>
</dbReference>
<accession>A0A1M6PSC1</accession>
<sequence length="131" mass="14816">MIAVLKRLWKHGIGTIPKDELLHVNGRGKLLLDDTKCTACGDCVLECPSEALSLRRVQNEFDFSITYSSCISCRVCTEVCPTNAFSYANEPMPSVQLRDELVVHYTINRDESEPKGEIVSDRDRREVILKN</sequence>
<dbReference type="PANTHER" id="PTHR24960">
    <property type="entry name" value="PHOTOSYSTEM I IRON-SULFUR CENTER-RELATED"/>
    <property type="match status" value="1"/>
</dbReference>
<protein>
    <submittedName>
        <fullName evidence="8">4Fe-4S dicluster domain-containing protein</fullName>
    </submittedName>
</protein>
<evidence type="ECO:0000313" key="9">
    <source>
        <dbReference type="Proteomes" id="UP000184016"/>
    </source>
</evidence>
<dbReference type="SUPFAM" id="SSF54862">
    <property type="entry name" value="4Fe-4S ferredoxins"/>
    <property type="match status" value="1"/>
</dbReference>
<evidence type="ECO:0000256" key="3">
    <source>
        <dbReference type="ARBA" id="ARBA00022485"/>
    </source>
</evidence>
<dbReference type="GO" id="GO:0051539">
    <property type="term" value="F:4 iron, 4 sulfur cluster binding"/>
    <property type="evidence" value="ECO:0007669"/>
    <property type="project" value="UniProtKB-KW"/>
</dbReference>
<evidence type="ECO:0000256" key="6">
    <source>
        <dbReference type="ARBA" id="ARBA00023014"/>
    </source>
</evidence>
<evidence type="ECO:0000256" key="2">
    <source>
        <dbReference type="ARBA" id="ARBA00003532"/>
    </source>
</evidence>
<dbReference type="Gene3D" id="3.30.70.20">
    <property type="match status" value="2"/>
</dbReference>
<feature type="domain" description="4Fe-4S ferredoxin-type" evidence="7">
    <location>
        <begin position="28"/>
        <end position="57"/>
    </location>
</feature>
<dbReference type="InterPro" id="IPR017896">
    <property type="entry name" value="4Fe4S_Fe-S-bd"/>
</dbReference>
<keyword evidence="6" id="KW-0411">Iron-sulfur</keyword>
<comment type="function">
    <text evidence="2">Ferredoxins are iron-sulfur proteins that transfer electrons in a wide variety of metabolic reactions.</text>
</comment>
<evidence type="ECO:0000313" key="8">
    <source>
        <dbReference type="EMBL" id="SHK10864.1"/>
    </source>
</evidence>
<dbReference type="STRING" id="1830138.SAMN05443507_108122"/>
<organism evidence="8 9">
    <name type="scientific">Alicyclobacillus tolerans</name>
    <dbReference type="NCBI Taxonomy" id="90970"/>
    <lineage>
        <taxon>Bacteria</taxon>
        <taxon>Bacillati</taxon>
        <taxon>Bacillota</taxon>
        <taxon>Bacilli</taxon>
        <taxon>Bacillales</taxon>
        <taxon>Alicyclobacillaceae</taxon>
        <taxon>Alicyclobacillus</taxon>
    </lineage>
</organism>
<dbReference type="Pfam" id="PF12838">
    <property type="entry name" value="Fer4_7"/>
    <property type="match status" value="1"/>
</dbReference>
<dbReference type="EMBL" id="FRAF01000008">
    <property type="protein sequence ID" value="SHK10864.1"/>
    <property type="molecule type" value="Genomic_DNA"/>
</dbReference>
<proteinExistence type="predicted"/>
<keyword evidence="5" id="KW-0408">Iron</keyword>
<dbReference type="InterPro" id="IPR017900">
    <property type="entry name" value="4Fe4S_Fe_S_CS"/>
</dbReference>
<dbReference type="PROSITE" id="PS51379">
    <property type="entry name" value="4FE4S_FER_2"/>
    <property type="match status" value="2"/>
</dbReference>
<comment type="cofactor">
    <cofactor evidence="1">
        <name>[4Fe-4S] cluster</name>
        <dbReference type="ChEBI" id="CHEBI:49883"/>
    </cofactor>
</comment>
<dbReference type="PANTHER" id="PTHR24960:SF79">
    <property type="entry name" value="PHOTOSYSTEM I IRON-SULFUR CENTER"/>
    <property type="match status" value="1"/>
</dbReference>
<gene>
    <name evidence="8" type="ORF">SAMN05443507_108122</name>
</gene>
<dbReference type="PROSITE" id="PS00198">
    <property type="entry name" value="4FE4S_FER_1"/>
    <property type="match status" value="2"/>
</dbReference>
<dbReference type="AlphaFoldDB" id="A0A1M6PSC1"/>
<evidence type="ECO:0000259" key="7">
    <source>
        <dbReference type="PROSITE" id="PS51379"/>
    </source>
</evidence>
<keyword evidence="4" id="KW-0479">Metal-binding</keyword>
<dbReference type="GO" id="GO:0046872">
    <property type="term" value="F:metal ion binding"/>
    <property type="evidence" value="ECO:0007669"/>
    <property type="project" value="UniProtKB-KW"/>
</dbReference>
<reference evidence="9" key="1">
    <citation type="submission" date="2016-11" db="EMBL/GenBank/DDBJ databases">
        <authorList>
            <person name="Varghese N."/>
            <person name="Submissions S."/>
        </authorList>
    </citation>
    <scope>NUCLEOTIDE SEQUENCE [LARGE SCALE GENOMIC DNA]</scope>
    <source>
        <strain evidence="9">USBA-503</strain>
    </source>
</reference>
<name>A0A1M6PSC1_9BACL</name>
<evidence type="ECO:0000256" key="4">
    <source>
        <dbReference type="ARBA" id="ARBA00022723"/>
    </source>
</evidence>
<feature type="domain" description="4Fe-4S ferredoxin-type" evidence="7">
    <location>
        <begin position="61"/>
        <end position="90"/>
    </location>
</feature>
<dbReference type="InterPro" id="IPR050157">
    <property type="entry name" value="PSI_iron-sulfur_center"/>
</dbReference>
<evidence type="ECO:0000256" key="5">
    <source>
        <dbReference type="ARBA" id="ARBA00023004"/>
    </source>
</evidence>
<keyword evidence="3" id="KW-0004">4Fe-4S</keyword>
<evidence type="ECO:0000256" key="1">
    <source>
        <dbReference type="ARBA" id="ARBA00001966"/>
    </source>
</evidence>
<keyword evidence="9" id="KW-1185">Reference proteome</keyword>